<reference evidence="2" key="1">
    <citation type="journal article" date="2020" name="Nature">
        <title>Giant virus diversity and host interactions through global metagenomics.</title>
        <authorList>
            <person name="Schulz F."/>
            <person name="Roux S."/>
            <person name="Paez-Espino D."/>
            <person name="Jungbluth S."/>
            <person name="Walsh D.A."/>
            <person name="Denef V.J."/>
            <person name="McMahon K.D."/>
            <person name="Konstantinidis K.T."/>
            <person name="Eloe-Fadrosh E.A."/>
            <person name="Kyrpides N.C."/>
            <person name="Woyke T."/>
        </authorList>
    </citation>
    <scope>NUCLEOTIDE SEQUENCE</scope>
    <source>
        <strain evidence="2">GVMAG-M-3300027708-20</strain>
    </source>
</reference>
<accession>A0A6C0JDP3</accession>
<name>A0A6C0JDP3_9ZZZZ</name>
<feature type="transmembrane region" description="Helical" evidence="1">
    <location>
        <begin position="92"/>
        <end position="111"/>
    </location>
</feature>
<keyword evidence="1" id="KW-0472">Membrane</keyword>
<keyword evidence="1" id="KW-0812">Transmembrane</keyword>
<sequence length="115" mass="12975">MNKKLPNIVNDNIWNPQPSDDLNKSGILSTGANYAEKEDLLVPISIKPNELNNNFMVLEGIIIDDIVEHPQSVVKKPIIVQKQSCEKMDMASTFYIGSLTVLGLFVFFRLIQKSR</sequence>
<dbReference type="AlphaFoldDB" id="A0A6C0JDP3"/>
<evidence type="ECO:0000313" key="2">
    <source>
        <dbReference type="EMBL" id="QHU03955.1"/>
    </source>
</evidence>
<keyword evidence="1" id="KW-1133">Transmembrane helix</keyword>
<dbReference type="EMBL" id="MN740389">
    <property type="protein sequence ID" value="QHU03955.1"/>
    <property type="molecule type" value="Genomic_DNA"/>
</dbReference>
<protein>
    <submittedName>
        <fullName evidence="2">Uncharacterized protein</fullName>
    </submittedName>
</protein>
<evidence type="ECO:0000256" key="1">
    <source>
        <dbReference type="SAM" id="Phobius"/>
    </source>
</evidence>
<proteinExistence type="predicted"/>
<organism evidence="2">
    <name type="scientific">viral metagenome</name>
    <dbReference type="NCBI Taxonomy" id="1070528"/>
    <lineage>
        <taxon>unclassified sequences</taxon>
        <taxon>metagenomes</taxon>
        <taxon>organismal metagenomes</taxon>
    </lineage>
</organism>